<dbReference type="Pfam" id="PF07963">
    <property type="entry name" value="N_methyl"/>
    <property type="match status" value="1"/>
</dbReference>
<evidence type="ECO:0000313" key="2">
    <source>
        <dbReference type="EMBL" id="AVR95253.1"/>
    </source>
</evidence>
<dbReference type="Proteomes" id="UP000240505">
    <property type="component" value="Chromosome"/>
</dbReference>
<dbReference type="RefSeq" id="WP_107140604.1">
    <property type="nucleotide sequence ID" value="NZ_CP028324.1"/>
</dbReference>
<gene>
    <name evidence="2" type="ORF">C9I28_05580</name>
</gene>
<protein>
    <submittedName>
        <fullName evidence="2">Type II secretion system protein G</fullName>
    </submittedName>
</protein>
<name>A0A2R4C6J7_9BURK</name>
<dbReference type="NCBIfam" id="TIGR02532">
    <property type="entry name" value="IV_pilin_GFxxxE"/>
    <property type="match status" value="1"/>
</dbReference>
<dbReference type="SUPFAM" id="SSF54523">
    <property type="entry name" value="Pili subunits"/>
    <property type="match status" value="1"/>
</dbReference>
<dbReference type="EMBL" id="CP028324">
    <property type="protein sequence ID" value="AVR95253.1"/>
    <property type="molecule type" value="Genomic_DNA"/>
</dbReference>
<organism evidence="2 3">
    <name type="scientific">Pseudoduganella armeniaca</name>
    <dbReference type="NCBI Taxonomy" id="2072590"/>
    <lineage>
        <taxon>Bacteria</taxon>
        <taxon>Pseudomonadati</taxon>
        <taxon>Pseudomonadota</taxon>
        <taxon>Betaproteobacteria</taxon>
        <taxon>Burkholderiales</taxon>
        <taxon>Oxalobacteraceae</taxon>
        <taxon>Telluria group</taxon>
        <taxon>Pseudoduganella</taxon>
    </lineage>
</organism>
<sequence>MRQRGFTLIELLVTMAILGLLVAVAAPRYFGNMDRAKEDVLREDLYIMRDAIDKFYADRARYPDTLDELVTERYLRKMPVDPFTQSPRSWVALPPADPALGVVADVHSGAPNKGRDGTWLKDW</sequence>
<dbReference type="AlphaFoldDB" id="A0A2R4C6J7"/>
<dbReference type="Gene3D" id="3.30.700.10">
    <property type="entry name" value="Glycoprotein, Type 4 Pilin"/>
    <property type="match status" value="1"/>
</dbReference>
<accession>A0A2R4C6J7</accession>
<dbReference type="OrthoDB" id="9795612at2"/>
<keyword evidence="3" id="KW-1185">Reference proteome</keyword>
<dbReference type="PRINTS" id="PR00813">
    <property type="entry name" value="BCTERIALGSPG"/>
</dbReference>
<dbReference type="InterPro" id="IPR045584">
    <property type="entry name" value="Pilin-like"/>
</dbReference>
<dbReference type="GO" id="GO:0015628">
    <property type="term" value="P:protein secretion by the type II secretion system"/>
    <property type="evidence" value="ECO:0007669"/>
    <property type="project" value="InterPro"/>
</dbReference>
<keyword evidence="1" id="KW-0488">Methylation</keyword>
<reference evidence="2 3" key="1">
    <citation type="submission" date="2018-03" db="EMBL/GenBank/DDBJ databases">
        <title>Massilia armeniaca sp. nov., isolated from desert soil.</title>
        <authorList>
            <person name="Huang H."/>
            <person name="Ren M."/>
        </authorList>
    </citation>
    <scope>NUCLEOTIDE SEQUENCE [LARGE SCALE GENOMIC DNA]</scope>
    <source>
        <strain evidence="2 3">ZMN-3</strain>
    </source>
</reference>
<dbReference type="InterPro" id="IPR000983">
    <property type="entry name" value="Bac_GSPG_pilin"/>
</dbReference>
<dbReference type="PROSITE" id="PS00409">
    <property type="entry name" value="PROKAR_NTER_METHYL"/>
    <property type="match status" value="1"/>
</dbReference>
<proteinExistence type="predicted"/>
<dbReference type="GO" id="GO:0015627">
    <property type="term" value="C:type II protein secretion system complex"/>
    <property type="evidence" value="ECO:0007669"/>
    <property type="project" value="InterPro"/>
</dbReference>
<evidence type="ECO:0000256" key="1">
    <source>
        <dbReference type="ARBA" id="ARBA00022481"/>
    </source>
</evidence>
<dbReference type="KEGG" id="masz:C9I28_05580"/>
<evidence type="ECO:0000313" key="3">
    <source>
        <dbReference type="Proteomes" id="UP000240505"/>
    </source>
</evidence>
<dbReference type="InterPro" id="IPR012902">
    <property type="entry name" value="N_methyl_site"/>
</dbReference>